<organism evidence="1">
    <name type="scientific">Arundo donax</name>
    <name type="common">Giant reed</name>
    <name type="synonym">Donax arundinaceus</name>
    <dbReference type="NCBI Taxonomy" id="35708"/>
    <lineage>
        <taxon>Eukaryota</taxon>
        <taxon>Viridiplantae</taxon>
        <taxon>Streptophyta</taxon>
        <taxon>Embryophyta</taxon>
        <taxon>Tracheophyta</taxon>
        <taxon>Spermatophyta</taxon>
        <taxon>Magnoliopsida</taxon>
        <taxon>Liliopsida</taxon>
        <taxon>Poales</taxon>
        <taxon>Poaceae</taxon>
        <taxon>PACMAD clade</taxon>
        <taxon>Arundinoideae</taxon>
        <taxon>Arundineae</taxon>
        <taxon>Arundo</taxon>
    </lineage>
</organism>
<accession>A0A0A9DML3</accession>
<reference evidence="1" key="1">
    <citation type="submission" date="2014-09" db="EMBL/GenBank/DDBJ databases">
        <authorList>
            <person name="Magalhaes I.L.F."/>
            <person name="Oliveira U."/>
            <person name="Santos F.R."/>
            <person name="Vidigal T.H.D.A."/>
            <person name="Brescovit A.D."/>
            <person name="Santos A.J."/>
        </authorList>
    </citation>
    <scope>NUCLEOTIDE SEQUENCE</scope>
    <source>
        <tissue evidence="1">Shoot tissue taken approximately 20 cm above the soil surface</tissue>
    </source>
</reference>
<dbReference type="AlphaFoldDB" id="A0A0A9DML3"/>
<protein>
    <submittedName>
        <fullName evidence="1">Uncharacterized protein</fullName>
    </submittedName>
</protein>
<dbReference type="EMBL" id="GBRH01209972">
    <property type="protein sequence ID" value="JAD87923.1"/>
    <property type="molecule type" value="Transcribed_RNA"/>
</dbReference>
<evidence type="ECO:0000313" key="1">
    <source>
        <dbReference type="EMBL" id="JAD87923.1"/>
    </source>
</evidence>
<name>A0A0A9DML3_ARUDO</name>
<proteinExistence type="predicted"/>
<reference evidence="1" key="2">
    <citation type="journal article" date="2015" name="Data Brief">
        <title>Shoot transcriptome of the giant reed, Arundo donax.</title>
        <authorList>
            <person name="Barrero R.A."/>
            <person name="Guerrero F.D."/>
            <person name="Moolhuijzen P."/>
            <person name="Goolsby J.A."/>
            <person name="Tidwell J."/>
            <person name="Bellgard S.E."/>
            <person name="Bellgard M.I."/>
        </authorList>
    </citation>
    <scope>NUCLEOTIDE SEQUENCE</scope>
    <source>
        <tissue evidence="1">Shoot tissue taken approximately 20 cm above the soil surface</tissue>
    </source>
</reference>
<sequence>MHAVFTIFMLRMHASHAFVAPVILMGLVNLPNTMRANQEDHV</sequence>